<dbReference type="Pfam" id="PF14111">
    <property type="entry name" value="DUF4283"/>
    <property type="match status" value="1"/>
</dbReference>
<evidence type="ECO:0000313" key="1">
    <source>
        <dbReference type="EMBL" id="KAK8487827.1"/>
    </source>
</evidence>
<protein>
    <submittedName>
        <fullName evidence="1">Uncharacterized protein</fullName>
    </submittedName>
</protein>
<accession>A0ABR2A4T3</accession>
<dbReference type="PANTHER" id="PTHR31286">
    <property type="entry name" value="GLYCINE-RICH CELL WALL STRUCTURAL PROTEIN 1.8-LIKE"/>
    <property type="match status" value="1"/>
</dbReference>
<proteinExistence type="predicted"/>
<dbReference type="PANTHER" id="PTHR31286:SF180">
    <property type="entry name" value="OS10G0362600 PROTEIN"/>
    <property type="match status" value="1"/>
</dbReference>
<keyword evidence="2" id="KW-1185">Reference proteome</keyword>
<dbReference type="InterPro" id="IPR025558">
    <property type="entry name" value="DUF4283"/>
</dbReference>
<reference evidence="1 2" key="1">
    <citation type="journal article" date="2024" name="G3 (Bethesda)">
        <title>Genome assembly of Hibiscus sabdariffa L. provides insights into metabolisms of medicinal natural products.</title>
        <authorList>
            <person name="Kim T."/>
        </authorList>
    </citation>
    <scope>NUCLEOTIDE SEQUENCE [LARGE SCALE GENOMIC DNA]</scope>
    <source>
        <strain evidence="1">TK-2024</strain>
        <tissue evidence="1">Old leaves</tissue>
    </source>
</reference>
<dbReference type="Proteomes" id="UP001396334">
    <property type="component" value="Unassembled WGS sequence"/>
</dbReference>
<organism evidence="1 2">
    <name type="scientific">Hibiscus sabdariffa</name>
    <name type="common">roselle</name>
    <dbReference type="NCBI Taxonomy" id="183260"/>
    <lineage>
        <taxon>Eukaryota</taxon>
        <taxon>Viridiplantae</taxon>
        <taxon>Streptophyta</taxon>
        <taxon>Embryophyta</taxon>
        <taxon>Tracheophyta</taxon>
        <taxon>Spermatophyta</taxon>
        <taxon>Magnoliopsida</taxon>
        <taxon>eudicotyledons</taxon>
        <taxon>Gunneridae</taxon>
        <taxon>Pentapetalae</taxon>
        <taxon>rosids</taxon>
        <taxon>malvids</taxon>
        <taxon>Malvales</taxon>
        <taxon>Malvaceae</taxon>
        <taxon>Malvoideae</taxon>
        <taxon>Hibiscus</taxon>
    </lineage>
</organism>
<name>A0ABR2A4T3_9ROSI</name>
<comment type="caution">
    <text evidence="1">The sequence shown here is derived from an EMBL/GenBank/DDBJ whole genome shotgun (WGS) entry which is preliminary data.</text>
</comment>
<gene>
    <name evidence="1" type="ORF">V6N11_049586</name>
</gene>
<evidence type="ECO:0000313" key="2">
    <source>
        <dbReference type="Proteomes" id="UP001396334"/>
    </source>
</evidence>
<sequence length="107" mass="12565">MISSKSIDDNVVVRAFQGIWKKDKVVSIFALKANYYQIKFPTDEIRNDILSRGPWTFKDDWLAFRTFNPNYNIDDYTFTSINIWVRIYGVPLILMDDDNITHHTGLS</sequence>
<dbReference type="EMBL" id="JBBPBN010000377">
    <property type="protein sequence ID" value="KAK8487827.1"/>
    <property type="molecule type" value="Genomic_DNA"/>
</dbReference>
<dbReference type="InterPro" id="IPR040256">
    <property type="entry name" value="At4g02000-like"/>
</dbReference>